<dbReference type="GeneID" id="63786246"/>
<evidence type="ECO:0000256" key="7">
    <source>
        <dbReference type="ARBA" id="ARBA00022755"/>
    </source>
</evidence>
<dbReference type="GO" id="GO:0046872">
    <property type="term" value="F:metal ion binding"/>
    <property type="evidence" value="ECO:0007669"/>
    <property type="project" value="UniProtKB-UniRule"/>
</dbReference>
<dbReference type="SUPFAM" id="SSF51412">
    <property type="entry name" value="Inosine monophosphate dehydrogenase (IMPDH)"/>
    <property type="match status" value="1"/>
</dbReference>
<dbReference type="InterPro" id="IPR013785">
    <property type="entry name" value="Aldolase_TIM"/>
</dbReference>
<feature type="binding site" evidence="14">
    <location>
        <begin position="413"/>
        <end position="417"/>
    </location>
    <ligand>
        <name>IMP</name>
        <dbReference type="ChEBI" id="CHEBI:58053"/>
    </ligand>
</feature>
<keyword evidence="7 14" id="KW-0658">Purine biosynthesis</keyword>
<evidence type="ECO:0000256" key="16">
    <source>
        <dbReference type="PIRSR" id="PIRSR000130-4"/>
    </source>
</evidence>
<dbReference type="UniPathway" id="UPA00601">
    <property type="reaction ID" value="UER00295"/>
</dbReference>
<evidence type="ECO:0000313" key="22">
    <source>
        <dbReference type="Proteomes" id="UP000193685"/>
    </source>
</evidence>
<dbReference type="PROSITE" id="PS00487">
    <property type="entry name" value="IMP_DH_GMP_RED"/>
    <property type="match status" value="1"/>
</dbReference>
<dbReference type="PROSITE" id="PS51371">
    <property type="entry name" value="CBS"/>
    <property type="match status" value="2"/>
</dbReference>
<gene>
    <name evidence="21" type="ORF">BCR37DRAFT_381227</name>
</gene>
<dbReference type="GO" id="GO:0005737">
    <property type="term" value="C:cytoplasm"/>
    <property type="evidence" value="ECO:0007669"/>
    <property type="project" value="UniProtKB-SubCell"/>
</dbReference>
<evidence type="ECO:0000256" key="18">
    <source>
        <dbReference type="RuleBase" id="RU003927"/>
    </source>
</evidence>
<dbReference type="FunFam" id="3.20.20.70:FF:000007">
    <property type="entry name" value="Chromosome 19 SCAF14664, whole genome shotgun sequence"/>
    <property type="match status" value="1"/>
</dbReference>
<keyword evidence="5 14" id="KW-0479">Metal-binding</keyword>
<dbReference type="RefSeq" id="XP_040724420.1">
    <property type="nucleotide sequence ID" value="XM_040869647.1"/>
</dbReference>
<evidence type="ECO:0000313" key="21">
    <source>
        <dbReference type="EMBL" id="ORY80532.1"/>
    </source>
</evidence>
<feature type="active site" description="Thioimidate intermediate" evidence="14">
    <location>
        <position position="333"/>
    </location>
</feature>
<comment type="catalytic activity">
    <reaction evidence="12 14 19">
        <text>IMP + NAD(+) + H2O = XMP + NADH + H(+)</text>
        <dbReference type="Rhea" id="RHEA:11708"/>
        <dbReference type="ChEBI" id="CHEBI:15377"/>
        <dbReference type="ChEBI" id="CHEBI:15378"/>
        <dbReference type="ChEBI" id="CHEBI:57464"/>
        <dbReference type="ChEBI" id="CHEBI:57540"/>
        <dbReference type="ChEBI" id="CHEBI:57945"/>
        <dbReference type="ChEBI" id="CHEBI:58053"/>
        <dbReference type="EC" id="1.1.1.205"/>
    </reaction>
</comment>
<dbReference type="EC" id="1.1.1.205" evidence="14 19"/>
<dbReference type="InterPro" id="IPR005990">
    <property type="entry name" value="IMP_DH"/>
</dbReference>
<dbReference type="GO" id="GO:0000166">
    <property type="term" value="F:nucleotide binding"/>
    <property type="evidence" value="ECO:0007669"/>
    <property type="project" value="UniProtKB-UniRule"/>
</dbReference>
<feature type="binding site" evidence="14">
    <location>
        <begin position="366"/>
        <end position="368"/>
    </location>
    <ligand>
        <name>IMP</name>
        <dbReference type="ChEBI" id="CHEBI:58053"/>
    </ligand>
</feature>
<evidence type="ECO:0000256" key="17">
    <source>
        <dbReference type="PROSITE-ProRule" id="PRU00703"/>
    </source>
</evidence>
<accession>A0A1Y2F9C4</accession>
<proteinExistence type="inferred from homology"/>
<comment type="cofactor">
    <cofactor evidence="1 14">
        <name>K(+)</name>
        <dbReference type="ChEBI" id="CHEBI:29103"/>
    </cofactor>
</comment>
<dbReference type="EMBL" id="MCFI01000013">
    <property type="protein sequence ID" value="ORY80532.1"/>
    <property type="molecule type" value="Genomic_DNA"/>
</dbReference>
<dbReference type="CDD" id="cd00381">
    <property type="entry name" value="IMPDH"/>
    <property type="match status" value="1"/>
</dbReference>
<comment type="caution">
    <text evidence="14">Lacks conserved residue(s) required for the propagation of feature annotation.</text>
</comment>
<dbReference type="Pfam" id="PF00571">
    <property type="entry name" value="CBS"/>
    <property type="match status" value="2"/>
</dbReference>
<keyword evidence="22" id="KW-1185">Reference proteome</keyword>
<feature type="active site" description="Proton acceptor" evidence="14">
    <location>
        <position position="437"/>
    </location>
</feature>
<evidence type="ECO:0000256" key="15">
    <source>
        <dbReference type="PIRSR" id="PIRSR000130-3"/>
    </source>
</evidence>
<keyword evidence="4 14" id="KW-0963">Cytoplasm</keyword>
<comment type="subcellular location">
    <subcellularLocation>
        <location evidence="2 14">Cytoplasm</location>
    </subcellularLocation>
</comment>
<name>A0A1Y2F9C4_PROLT</name>
<dbReference type="Gene3D" id="3.20.20.70">
    <property type="entry name" value="Aldolase class I"/>
    <property type="match status" value="1"/>
</dbReference>
<dbReference type="InterPro" id="IPR015875">
    <property type="entry name" value="IMP_DH/GMP_Rdtase_CS"/>
</dbReference>
<evidence type="ECO:0000256" key="13">
    <source>
        <dbReference type="ARBA" id="ARBA00062187"/>
    </source>
</evidence>
<dbReference type="InterPro" id="IPR001093">
    <property type="entry name" value="IMP_DH_GMPRt"/>
</dbReference>
<feature type="binding site" description="in other chain" evidence="14 16">
    <location>
        <position position="328"/>
    </location>
    <ligand>
        <name>K(+)</name>
        <dbReference type="ChEBI" id="CHEBI:29103"/>
        <note>ligand shared between two tetrameric partners</note>
    </ligand>
</feature>
<comment type="function">
    <text evidence="14">Catalyzes the conversion of inosine 5'-phosphate (IMP) to xanthosine 5'-phosphate (XMP), the first committed and rate-limiting step in the de novo synthesis of guanine nucleotides, and therefore plays an important role in the regulation of cell growth.</text>
</comment>
<dbReference type="SMART" id="SM01240">
    <property type="entry name" value="IMPDH"/>
    <property type="match status" value="1"/>
</dbReference>
<evidence type="ECO:0000256" key="4">
    <source>
        <dbReference type="ARBA" id="ARBA00022490"/>
    </source>
</evidence>
<reference evidence="21 22" key="1">
    <citation type="submission" date="2016-07" db="EMBL/GenBank/DDBJ databases">
        <title>Pervasive Adenine N6-methylation of Active Genes in Fungi.</title>
        <authorList>
            <consortium name="DOE Joint Genome Institute"/>
            <person name="Mondo S.J."/>
            <person name="Dannebaum R.O."/>
            <person name="Kuo R.C."/>
            <person name="Labutti K."/>
            <person name="Haridas S."/>
            <person name="Kuo A."/>
            <person name="Salamov A."/>
            <person name="Ahrendt S.R."/>
            <person name="Lipzen A."/>
            <person name="Sullivan W."/>
            <person name="Andreopoulos W.B."/>
            <person name="Clum A."/>
            <person name="Lindquist E."/>
            <person name="Daum C."/>
            <person name="Ramamoorthy G.K."/>
            <person name="Gryganskyi A."/>
            <person name="Culley D."/>
            <person name="Magnuson J.K."/>
            <person name="James T.Y."/>
            <person name="O'Malley M.A."/>
            <person name="Stajich J.E."/>
            <person name="Spatafora J.W."/>
            <person name="Visel A."/>
            <person name="Grigoriev I.V."/>
        </authorList>
    </citation>
    <scope>NUCLEOTIDE SEQUENCE [LARGE SCALE GENOMIC DNA]</scope>
    <source>
        <strain evidence="21 22">12-1054</strain>
    </source>
</reference>
<evidence type="ECO:0000259" key="20">
    <source>
        <dbReference type="PROSITE" id="PS51371"/>
    </source>
</evidence>
<dbReference type="SUPFAM" id="SSF54631">
    <property type="entry name" value="CBS-domain pair"/>
    <property type="match status" value="1"/>
</dbReference>
<dbReference type="GO" id="GO:0003938">
    <property type="term" value="F:IMP dehydrogenase activity"/>
    <property type="evidence" value="ECO:0007669"/>
    <property type="project" value="UniProtKB-UniRule"/>
</dbReference>
<evidence type="ECO:0000256" key="6">
    <source>
        <dbReference type="ARBA" id="ARBA00022749"/>
    </source>
</evidence>
<evidence type="ECO:0000256" key="9">
    <source>
        <dbReference type="ARBA" id="ARBA00023002"/>
    </source>
</evidence>
<feature type="binding site" description="in other chain" evidence="14 16">
    <location>
        <position position="330"/>
    </location>
    <ligand>
        <name>K(+)</name>
        <dbReference type="ChEBI" id="CHEBI:29103"/>
        <note>ligand shared between two tetrameric partners</note>
    </ligand>
</feature>
<dbReference type="OMA" id="MGYCGAK"/>
<dbReference type="InterPro" id="IPR046342">
    <property type="entry name" value="CBS_dom_sf"/>
</dbReference>
<dbReference type="SMART" id="SM00116">
    <property type="entry name" value="CBS"/>
    <property type="match status" value="2"/>
</dbReference>
<dbReference type="InterPro" id="IPR000644">
    <property type="entry name" value="CBS_dom"/>
</dbReference>
<feature type="binding site" evidence="14">
    <location>
        <position position="331"/>
    </location>
    <ligand>
        <name>IMP</name>
        <dbReference type="ChEBI" id="CHEBI:58053"/>
    </ligand>
</feature>
<evidence type="ECO:0000256" key="5">
    <source>
        <dbReference type="ARBA" id="ARBA00022723"/>
    </source>
</evidence>
<dbReference type="Pfam" id="PF00478">
    <property type="entry name" value="IMPDH"/>
    <property type="match status" value="1"/>
</dbReference>
<dbReference type="AlphaFoldDB" id="A0A1Y2F9C4"/>
<feature type="domain" description="CBS" evidence="20">
    <location>
        <begin position="182"/>
        <end position="238"/>
    </location>
</feature>
<evidence type="ECO:0000256" key="3">
    <source>
        <dbReference type="ARBA" id="ARBA00005502"/>
    </source>
</evidence>
<comment type="caution">
    <text evidence="21">The sequence shown here is derived from an EMBL/GenBank/DDBJ whole genome shotgun (WGS) entry which is preliminary data.</text>
</comment>
<dbReference type="HAMAP" id="MF_01964">
    <property type="entry name" value="IMPDH"/>
    <property type="match status" value="1"/>
</dbReference>
<dbReference type="GO" id="GO:0006177">
    <property type="term" value="P:GMP biosynthetic process"/>
    <property type="evidence" value="ECO:0007669"/>
    <property type="project" value="UniProtKB-UniRule"/>
</dbReference>
<dbReference type="GO" id="GO:0006183">
    <property type="term" value="P:GTP biosynthetic process"/>
    <property type="evidence" value="ECO:0007669"/>
    <property type="project" value="TreeGrafter"/>
</dbReference>
<evidence type="ECO:0000256" key="19">
    <source>
        <dbReference type="RuleBase" id="RU003928"/>
    </source>
</evidence>
<dbReference type="PANTHER" id="PTHR11911:SF111">
    <property type="entry name" value="INOSINE-5'-MONOPHOSPHATE DEHYDROGENASE"/>
    <property type="match status" value="1"/>
</dbReference>
<evidence type="ECO:0000256" key="12">
    <source>
        <dbReference type="ARBA" id="ARBA00048028"/>
    </source>
</evidence>
<evidence type="ECO:0000256" key="8">
    <source>
        <dbReference type="ARBA" id="ARBA00022958"/>
    </source>
</evidence>
<comment type="activity regulation">
    <text evidence="14">Mycophenolic acid (MPA) is a non-competitive inhibitor that prevents formation of the closed enzyme conformation by binding to the same site as the amobile flap. In contrast, mizoribine monophosphate (MZP) is a competitive inhibitor that induces the closed conformation. MPA is a potent inhibitor of mammalian IMPDHs but a poor inhibitor of the bacterial enzymes. MZP is a more potent inhibitor of bacterial IMPDH.</text>
</comment>
<evidence type="ECO:0000256" key="1">
    <source>
        <dbReference type="ARBA" id="ARBA00001958"/>
    </source>
</evidence>
<sequence>MAQLLDYATAEAELAKYESRDGHSAAELMADQNGLTYQDLLMLPGFIDFGAKDVTLESRITKNIVLKTPFMSSPMDTVTEADMAINIALLGGIGIIHHNNTPEEQAAMVKTVKKFENGFITDPVVLSPEATVSEVKKIKASSGFSGIPVTDNGKLGGKLLGIITSRDVAFHSDPQSPVSQVMTADLVTAPEGIALKEANEILRQSKKGKLPIVDSNGNLKALLARSDLMKNLNFPLASKLPESKQLYCGAAIGTREADRARLALLEQAGLDLVVLDSSQGNSVFQIDMVKWIKQTYPSMQVIAGNVVTREQAAKLIAAGADGLRVGMGSGSICITQEVMACGRPQATAVFQVSEFAARFGVPTVADGGLRNAGDIVKALALGASAVMMGGMLAAVHEAPGAVIYQNGQRVKVYRGMGSIAAMEHQKGQSSDNAAAGRYYSEDDTIRVAQGVTGYVTEKGSIKEFVPYLTTAIQHSLQDIGVRSLNALRAGTQAGEVRFQLRSNAGIMEGGVGGLTSYDKQLFK</sequence>
<feature type="binding site" evidence="14">
    <location>
        <position position="449"/>
    </location>
    <ligand>
        <name>IMP</name>
        <dbReference type="ChEBI" id="CHEBI:58053"/>
    </ligand>
</feature>
<evidence type="ECO:0000256" key="2">
    <source>
        <dbReference type="ARBA" id="ARBA00004496"/>
    </source>
</evidence>
<keyword evidence="6 14" id="KW-0332">GMP biosynthesis</keyword>
<evidence type="ECO:0000256" key="11">
    <source>
        <dbReference type="ARBA" id="ARBA00023122"/>
    </source>
</evidence>
<keyword evidence="9 14" id="KW-0560">Oxidoreductase</keyword>
<dbReference type="Proteomes" id="UP000193685">
    <property type="component" value="Unassembled WGS sequence"/>
</dbReference>
<dbReference type="PANTHER" id="PTHR11911">
    <property type="entry name" value="INOSINE-5-MONOPHOSPHATE DEHYDROGENASE RELATED"/>
    <property type="match status" value="1"/>
</dbReference>
<feature type="binding site" evidence="14">
    <location>
        <begin position="389"/>
        <end position="390"/>
    </location>
    <ligand>
        <name>IMP</name>
        <dbReference type="ChEBI" id="CHEBI:58053"/>
    </ligand>
</feature>
<evidence type="ECO:0000256" key="10">
    <source>
        <dbReference type="ARBA" id="ARBA00023027"/>
    </source>
</evidence>
<keyword evidence="8 14" id="KW-0630">Potassium</keyword>
<evidence type="ECO:0000256" key="14">
    <source>
        <dbReference type="HAMAP-Rule" id="MF_03156"/>
    </source>
</evidence>
<protein>
    <recommendedName>
        <fullName evidence="14 19">Inosine-5'-monophosphate dehydrogenase</fullName>
        <shortName evidence="14">IMP dehydrogenase</shortName>
        <shortName evidence="14">IMPD</shortName>
        <shortName evidence="14">IMPDH</shortName>
        <ecNumber evidence="14 19">1.1.1.205</ecNumber>
    </recommendedName>
</protein>
<feature type="binding site" evidence="14 15">
    <location>
        <begin position="326"/>
        <end position="328"/>
    </location>
    <ligand>
        <name>NAD(+)</name>
        <dbReference type="ChEBI" id="CHEBI:57540"/>
    </ligand>
</feature>
<keyword evidence="11 17" id="KW-0129">CBS domain</keyword>
<feature type="binding site" evidence="14 15">
    <location>
        <begin position="276"/>
        <end position="278"/>
    </location>
    <ligand>
        <name>NAD(+)</name>
        <dbReference type="ChEBI" id="CHEBI:57540"/>
    </ligand>
</feature>
<keyword evidence="10 14" id="KW-0520">NAD</keyword>
<dbReference type="STRING" id="56484.A0A1Y2F9C4"/>
<organism evidence="21 22">
    <name type="scientific">Protomyces lactucae-debilis</name>
    <dbReference type="NCBI Taxonomy" id="2754530"/>
    <lineage>
        <taxon>Eukaryota</taxon>
        <taxon>Fungi</taxon>
        <taxon>Dikarya</taxon>
        <taxon>Ascomycota</taxon>
        <taxon>Taphrinomycotina</taxon>
        <taxon>Taphrinomycetes</taxon>
        <taxon>Taphrinales</taxon>
        <taxon>Protomycetaceae</taxon>
        <taxon>Protomyces</taxon>
    </lineage>
</organism>
<dbReference type="PIRSF" id="PIRSF000130">
    <property type="entry name" value="IMPDH"/>
    <property type="match status" value="1"/>
</dbReference>
<comment type="subunit">
    <text evidence="13">Homotetramer. Seems to be able to form heterotetramers composed from more than 1 of the 3 IMPDH gene products (IMD2-4).</text>
</comment>
<dbReference type="NCBIfam" id="TIGR01302">
    <property type="entry name" value="IMP_dehydrog"/>
    <property type="match status" value="1"/>
</dbReference>
<feature type="domain" description="CBS" evidence="20">
    <location>
        <begin position="119"/>
        <end position="178"/>
    </location>
</feature>
<comment type="pathway">
    <text evidence="14 19">Purine metabolism; XMP biosynthesis via de novo pathway; XMP from IMP: step 1/1.</text>
</comment>
<dbReference type="CDD" id="cd04601">
    <property type="entry name" value="CBS_pair_IMPDH"/>
    <property type="match status" value="1"/>
</dbReference>
<feature type="binding site" evidence="14">
    <location>
        <position position="505"/>
    </location>
    <ligand>
        <name>K(+)</name>
        <dbReference type="ChEBI" id="CHEBI:29103"/>
        <note>ligand shared between two tetrameric partners</note>
    </ligand>
</feature>
<feature type="binding site" description="in other chain" evidence="14 16">
    <location>
        <position position="333"/>
    </location>
    <ligand>
        <name>K(+)</name>
        <dbReference type="ChEBI" id="CHEBI:29103"/>
        <note>ligand shared between two tetrameric partners</note>
    </ligand>
</feature>
<dbReference type="OrthoDB" id="416622at2759"/>
<comment type="similarity">
    <text evidence="3 14 18">Belongs to the IMPDH/GMPR family.</text>
</comment>